<dbReference type="Gene3D" id="3.50.90.10">
    <property type="entry name" value="YerB-like"/>
    <property type="match status" value="1"/>
</dbReference>
<dbReference type="SUPFAM" id="SSF159774">
    <property type="entry name" value="YerB-like"/>
    <property type="match status" value="1"/>
</dbReference>
<dbReference type="EMBL" id="JAGSXH010000098">
    <property type="protein sequence ID" value="MBS2965732.1"/>
    <property type="molecule type" value="Genomic_DNA"/>
</dbReference>
<reference evidence="5" key="1">
    <citation type="submission" date="2021-04" db="EMBL/GenBank/DDBJ databases">
        <title>Genome based classification of Actinospica acidithermotolerans sp. nov., an actinobacterium isolated from an Indonesian hot spring.</title>
        <authorList>
            <person name="Kusuma A.B."/>
            <person name="Putra K.E."/>
            <person name="Nafisah S."/>
            <person name="Loh J."/>
            <person name="Nouioui I."/>
            <person name="Goodfellow M."/>
        </authorList>
    </citation>
    <scope>NUCLEOTIDE SEQUENCE</scope>
    <source>
        <strain evidence="5">DSM 45618</strain>
    </source>
</reference>
<dbReference type="InterPro" id="IPR023158">
    <property type="entry name" value="YerB-like_sf"/>
</dbReference>
<organism evidence="5 6">
    <name type="scientific">Actinocrinis puniceicyclus</name>
    <dbReference type="NCBI Taxonomy" id="977794"/>
    <lineage>
        <taxon>Bacteria</taxon>
        <taxon>Bacillati</taxon>
        <taxon>Actinomycetota</taxon>
        <taxon>Actinomycetes</taxon>
        <taxon>Catenulisporales</taxon>
        <taxon>Actinospicaceae</taxon>
        <taxon>Actinocrinis</taxon>
    </lineage>
</organism>
<feature type="region of interest" description="Disordered" evidence="1">
    <location>
        <begin position="55"/>
        <end position="76"/>
    </location>
</feature>
<dbReference type="Pfam" id="PF17479">
    <property type="entry name" value="DUF3048_C"/>
    <property type="match status" value="1"/>
</dbReference>
<keyword evidence="2" id="KW-0812">Transmembrane</keyword>
<dbReference type="Pfam" id="PF11258">
    <property type="entry name" value="DUF3048"/>
    <property type="match status" value="1"/>
</dbReference>
<accession>A0A8J7WTI4</accession>
<evidence type="ECO:0000313" key="6">
    <source>
        <dbReference type="Proteomes" id="UP000677913"/>
    </source>
</evidence>
<feature type="transmembrane region" description="Helical" evidence="2">
    <location>
        <begin position="31"/>
        <end position="48"/>
    </location>
</feature>
<dbReference type="AlphaFoldDB" id="A0A8J7WTI4"/>
<dbReference type="RefSeq" id="WP_211470099.1">
    <property type="nucleotide sequence ID" value="NZ_JAGSXH010000098.1"/>
</dbReference>
<proteinExistence type="predicted"/>
<sequence>MPNQANNAYPDPRGGGRAPGVTPRRTASRGVAALAVLALIGGGVYVGVSRCSGGTAAPTATPPPTTSATAAGPSPLTGAGTAGRVLAVKIDNVGVAQRQQTGLNGADLVYVIEVEGGLSRYLVVYDSAHAPARVGPVRSARQSDIPLLAAFGRVGLAYTGAISGLLPDLASADLQNITPGNAARLFSNGGSSPTYISPAQVFAAYPNLAEAKDVGLRFGATPAGGQAAASVTASMPSASFTFTAAATRWLVSVDGHSATTTDQGRTSTDNVIVQHVRVVPGKYTDFNAGHPDNEVFSQTTGEGPAEFYRDGEVWHGHWSKAGDTAPTDYTVNGAPMPLRPGRTWIVLVGGG</sequence>
<evidence type="ECO:0000259" key="3">
    <source>
        <dbReference type="Pfam" id="PF11258"/>
    </source>
</evidence>
<evidence type="ECO:0000259" key="4">
    <source>
        <dbReference type="Pfam" id="PF17479"/>
    </source>
</evidence>
<protein>
    <submittedName>
        <fullName evidence="5">DUF3048 domain-containing protein</fullName>
    </submittedName>
</protein>
<dbReference type="InterPro" id="IPR035328">
    <property type="entry name" value="DUF3048_C"/>
</dbReference>
<dbReference type="Proteomes" id="UP000677913">
    <property type="component" value="Unassembled WGS sequence"/>
</dbReference>
<feature type="domain" description="DUF3048" evidence="3">
    <location>
        <begin position="82"/>
        <end position="211"/>
    </location>
</feature>
<feature type="domain" description="DUF3048" evidence="4">
    <location>
        <begin position="238"/>
        <end position="345"/>
    </location>
</feature>
<feature type="region of interest" description="Disordered" evidence="1">
    <location>
        <begin position="1"/>
        <end position="24"/>
    </location>
</feature>
<keyword evidence="2" id="KW-0472">Membrane</keyword>
<name>A0A8J7WTI4_9ACTN</name>
<feature type="compositionally biased region" description="Low complexity" evidence="1">
    <location>
        <begin position="66"/>
        <end position="75"/>
    </location>
</feature>
<dbReference type="InterPro" id="IPR021416">
    <property type="entry name" value="DUF3048_N"/>
</dbReference>
<gene>
    <name evidence="5" type="ORF">KGA66_21955</name>
</gene>
<evidence type="ECO:0000256" key="1">
    <source>
        <dbReference type="SAM" id="MobiDB-lite"/>
    </source>
</evidence>
<evidence type="ECO:0000256" key="2">
    <source>
        <dbReference type="SAM" id="Phobius"/>
    </source>
</evidence>
<keyword evidence="2" id="KW-1133">Transmembrane helix</keyword>
<comment type="caution">
    <text evidence="5">The sequence shown here is derived from an EMBL/GenBank/DDBJ whole genome shotgun (WGS) entry which is preliminary data.</text>
</comment>
<keyword evidence="6" id="KW-1185">Reference proteome</keyword>
<evidence type="ECO:0000313" key="5">
    <source>
        <dbReference type="EMBL" id="MBS2965732.1"/>
    </source>
</evidence>